<accession>A0A0A9XJZ3</accession>
<evidence type="ECO:0000313" key="4">
    <source>
        <dbReference type="EMBL" id="JAG19969.1"/>
    </source>
</evidence>
<reference evidence="9" key="4">
    <citation type="journal article" date="2016" name="Gigascience">
        <title>De novo construction of an expanded transcriptome assembly for the western tarnished plant bug, Lygus hesperus.</title>
        <authorList>
            <person name="Tassone E.E."/>
            <person name="Geib S.M."/>
            <person name="Hall B."/>
            <person name="Fabrick J.A."/>
            <person name="Brent C.S."/>
            <person name="Hull J.J."/>
        </authorList>
    </citation>
    <scope>NUCLEOTIDE SEQUENCE</scope>
</reference>
<protein>
    <submittedName>
        <fullName evidence="5">Abhydrolase domain-containing protein 16A</fullName>
    </submittedName>
</protein>
<evidence type="ECO:0000313" key="9">
    <source>
        <dbReference type="EMBL" id="JAP98597.1"/>
    </source>
</evidence>
<dbReference type="EMBL" id="GBRD01009425">
    <property type="protein sequence ID" value="JAG56399.1"/>
    <property type="molecule type" value="Transcribed_RNA"/>
</dbReference>
<keyword evidence="1" id="KW-1133">Transmembrane helix</keyword>
<dbReference type="EMBL" id="GBHO01023633">
    <property type="protein sequence ID" value="JAG19971.1"/>
    <property type="molecule type" value="Transcribed_RNA"/>
</dbReference>
<feature type="transmembrane region" description="Helical" evidence="1">
    <location>
        <begin position="74"/>
        <end position="96"/>
    </location>
</feature>
<name>A0A0A9XJZ3_LYGHE</name>
<dbReference type="EMBL" id="GBRD01009424">
    <property type="protein sequence ID" value="JAG56400.1"/>
    <property type="molecule type" value="Transcribed_RNA"/>
</dbReference>
<dbReference type="GO" id="GO:0006660">
    <property type="term" value="P:phosphatidylserine catabolic process"/>
    <property type="evidence" value="ECO:0007669"/>
    <property type="project" value="TreeGrafter"/>
</dbReference>
<gene>
    <name evidence="5" type="primary">Abhd16a_1</name>
    <name evidence="4" type="synonym">Abhd16a_0</name>
    <name evidence="6" type="synonym">Abhd16a_2</name>
    <name evidence="7" type="synonym">Abhd16a_3</name>
    <name evidence="7" type="ORF">CM83_41807</name>
    <name evidence="5" type="ORF">CM83_41808</name>
    <name evidence="6" type="ORF">CM83_41809</name>
    <name evidence="4" type="ORF">CM83_41810</name>
    <name evidence="9" type="ORF">g.39412</name>
    <name evidence="11" type="ORF">g.39413</name>
    <name evidence="10" type="ORF">g.39414</name>
</gene>
<sequence length="527" mass="59672">MADISTFFRCLISPTLFYSFTSQWEKYQPNSLEALGISVISTINVFKALGTYTTPLVVWFLYRRGYMSTEGALALGKLSLSIGIIMGTSYCIRSYGRATNPKYREFLKKLEALRRYQEGERSSGNNALKEIKRYDFEFSAWPVQYEFDKKIVSQENILPVSWRSLVSSLVSSPCSVVGFFVMHTFGIRLLYPGSMTILNYLLRQTQMDGRINLIENLGGERFKLKTVDRNYIDTMFVDKRKSNSSKGKFLVICSEGNAGFYENGIMPTAIEAGYSVLGWNHPGFGCSTGMPYMEQEHNAMDTVMQFAVHDLKFNPDQIILFGWSIGGYSSSYASSRYPNVKGVIVDATFDDVLPLAQNQMPEFLDSLVRRTIRCYADLNVAKHLVEYQGPIRMVRRTQDEVICIEPFNISTNRGNFLLHKILKRRYPALFNPESEGTLANWLSLAGTQKNDFVSGLHIKAPDCEAKITSYKNEYGVKFPLSGLGKGLSEEEATKLLIYLAESYMVDYNSTHCTPLPTTLFENLSNVL</sequence>
<dbReference type="AlphaFoldDB" id="A0A0A9XJZ3"/>
<reference evidence="5" key="1">
    <citation type="journal article" date="2014" name="PLoS ONE">
        <title>Transcriptome-Based Identification of ABC Transporters in the Western Tarnished Plant Bug Lygus hesperus.</title>
        <authorList>
            <person name="Hull J.J."/>
            <person name="Chaney K."/>
            <person name="Geib S.M."/>
            <person name="Fabrick J.A."/>
            <person name="Brent C.S."/>
            <person name="Walsh D."/>
            <person name="Lavine L.C."/>
        </authorList>
    </citation>
    <scope>NUCLEOTIDE SEQUENCE</scope>
</reference>
<keyword evidence="1" id="KW-0472">Membrane</keyword>
<feature type="domain" description="Phosphatidylserine Lipase ABHD16 N-terminal" evidence="3">
    <location>
        <begin position="6"/>
        <end position="137"/>
    </location>
</feature>
<evidence type="ECO:0000256" key="1">
    <source>
        <dbReference type="SAM" id="Phobius"/>
    </source>
</evidence>
<keyword evidence="1" id="KW-0812">Transmembrane</keyword>
<dbReference type="PANTHER" id="PTHR12277">
    <property type="entry name" value="ALPHA/BETA HYDROLASE DOMAIN-CONTAINING PROTEIN"/>
    <property type="match status" value="1"/>
</dbReference>
<dbReference type="GO" id="GO:0052651">
    <property type="term" value="P:monoacylglycerol catabolic process"/>
    <property type="evidence" value="ECO:0007669"/>
    <property type="project" value="TreeGrafter"/>
</dbReference>
<proteinExistence type="predicted"/>
<dbReference type="EMBL" id="GDHC01008893">
    <property type="protein sequence ID" value="JAQ09736.1"/>
    <property type="molecule type" value="Transcribed_RNA"/>
</dbReference>
<dbReference type="EMBL" id="GBHO01023631">
    <property type="protein sequence ID" value="JAG19973.1"/>
    <property type="molecule type" value="Transcribed_RNA"/>
</dbReference>
<dbReference type="Gene3D" id="3.40.50.1820">
    <property type="entry name" value="alpha/beta hydrolase"/>
    <property type="match status" value="1"/>
</dbReference>
<reference evidence="5" key="2">
    <citation type="submission" date="2014-07" db="EMBL/GenBank/DDBJ databases">
        <authorList>
            <person name="Hull J."/>
        </authorList>
    </citation>
    <scope>NUCLEOTIDE SEQUENCE</scope>
</reference>
<dbReference type="EMBL" id="GDHC01020031">
    <property type="protein sequence ID" value="JAP98597.1"/>
    <property type="molecule type" value="Transcribed_RNA"/>
</dbReference>
<dbReference type="EMBL" id="GBHO01023635">
    <property type="protein sequence ID" value="JAG19969.1"/>
    <property type="molecule type" value="Transcribed_RNA"/>
</dbReference>
<feature type="domain" description="AB hydrolase-1" evidence="2">
    <location>
        <begin position="256"/>
        <end position="397"/>
    </location>
</feature>
<dbReference type="Pfam" id="PF22990">
    <property type="entry name" value="ABHD16_N"/>
    <property type="match status" value="1"/>
</dbReference>
<evidence type="ECO:0000259" key="2">
    <source>
        <dbReference type="Pfam" id="PF00561"/>
    </source>
</evidence>
<evidence type="ECO:0000313" key="10">
    <source>
        <dbReference type="EMBL" id="JAQ09736.1"/>
    </source>
</evidence>
<organism evidence="5">
    <name type="scientific">Lygus hesperus</name>
    <name type="common">Western plant bug</name>
    <dbReference type="NCBI Taxonomy" id="30085"/>
    <lineage>
        <taxon>Eukaryota</taxon>
        <taxon>Metazoa</taxon>
        <taxon>Ecdysozoa</taxon>
        <taxon>Arthropoda</taxon>
        <taxon>Hexapoda</taxon>
        <taxon>Insecta</taxon>
        <taxon>Pterygota</taxon>
        <taxon>Neoptera</taxon>
        <taxon>Paraneoptera</taxon>
        <taxon>Hemiptera</taxon>
        <taxon>Heteroptera</taxon>
        <taxon>Panheteroptera</taxon>
        <taxon>Cimicomorpha</taxon>
        <taxon>Miridae</taxon>
        <taxon>Mirini</taxon>
        <taxon>Lygus</taxon>
    </lineage>
</organism>
<dbReference type="EMBL" id="GDHC01007495">
    <property type="protein sequence ID" value="JAQ11134.1"/>
    <property type="molecule type" value="Transcribed_RNA"/>
</dbReference>
<dbReference type="GO" id="GO:0012505">
    <property type="term" value="C:endomembrane system"/>
    <property type="evidence" value="ECO:0007669"/>
    <property type="project" value="TreeGrafter"/>
</dbReference>
<dbReference type="GO" id="GO:0047372">
    <property type="term" value="F:monoacylglycerol lipase activity"/>
    <property type="evidence" value="ECO:0007669"/>
    <property type="project" value="TreeGrafter"/>
</dbReference>
<dbReference type="InterPro" id="IPR054518">
    <property type="entry name" value="ABHD16_N"/>
</dbReference>
<evidence type="ECO:0000313" key="11">
    <source>
        <dbReference type="EMBL" id="JAQ11134.1"/>
    </source>
</evidence>
<evidence type="ECO:0000313" key="5">
    <source>
        <dbReference type="EMBL" id="JAG19971.1"/>
    </source>
</evidence>
<dbReference type="EMBL" id="GBHO01023632">
    <property type="protein sequence ID" value="JAG19972.1"/>
    <property type="molecule type" value="Transcribed_RNA"/>
</dbReference>
<evidence type="ECO:0000259" key="3">
    <source>
        <dbReference type="Pfam" id="PF22990"/>
    </source>
</evidence>
<dbReference type="PANTHER" id="PTHR12277:SF72">
    <property type="entry name" value="BAT5L PROTEIN"/>
    <property type="match status" value="1"/>
</dbReference>
<dbReference type="Pfam" id="PF00561">
    <property type="entry name" value="Abhydrolase_1"/>
    <property type="match status" value="1"/>
</dbReference>
<dbReference type="InterPro" id="IPR029058">
    <property type="entry name" value="AB_hydrolase_fold"/>
</dbReference>
<reference evidence="8" key="3">
    <citation type="submission" date="2014-09" db="EMBL/GenBank/DDBJ databases">
        <authorList>
            <person name="Magalhaes I.L.F."/>
            <person name="Oliveira U."/>
            <person name="Santos F.R."/>
            <person name="Vidigal T.H.D.A."/>
            <person name="Brescovit A.D."/>
            <person name="Santos A.J."/>
        </authorList>
    </citation>
    <scope>NUCLEOTIDE SEQUENCE</scope>
</reference>
<evidence type="ECO:0000313" key="6">
    <source>
        <dbReference type="EMBL" id="JAG19972.1"/>
    </source>
</evidence>
<feature type="transmembrane region" description="Helical" evidence="1">
    <location>
        <begin position="34"/>
        <end position="62"/>
    </location>
</feature>
<dbReference type="InterPro" id="IPR000073">
    <property type="entry name" value="AB_hydrolase_1"/>
</dbReference>
<dbReference type="GO" id="GO:0004620">
    <property type="term" value="F:phospholipase activity"/>
    <property type="evidence" value="ECO:0007669"/>
    <property type="project" value="TreeGrafter"/>
</dbReference>
<dbReference type="SUPFAM" id="SSF53474">
    <property type="entry name" value="alpha/beta-Hydrolases"/>
    <property type="match status" value="1"/>
</dbReference>
<keyword evidence="5" id="KW-0378">Hydrolase</keyword>
<evidence type="ECO:0000313" key="8">
    <source>
        <dbReference type="EMBL" id="JAG56399.1"/>
    </source>
</evidence>
<evidence type="ECO:0000313" key="7">
    <source>
        <dbReference type="EMBL" id="JAG19973.1"/>
    </source>
</evidence>